<dbReference type="SUPFAM" id="SSF49899">
    <property type="entry name" value="Concanavalin A-like lectins/glucanases"/>
    <property type="match status" value="1"/>
</dbReference>
<dbReference type="NCBIfam" id="TIGR01643">
    <property type="entry name" value="YD_repeat_2x"/>
    <property type="match status" value="6"/>
</dbReference>
<dbReference type="InterPro" id="IPR050708">
    <property type="entry name" value="T6SS_VgrG/RHS"/>
</dbReference>
<dbReference type="InterPro" id="IPR022385">
    <property type="entry name" value="Rhs_assc_core"/>
</dbReference>
<dbReference type="InterPro" id="IPR013320">
    <property type="entry name" value="ConA-like_dom_sf"/>
</dbReference>
<dbReference type="PANTHER" id="PTHR32305">
    <property type="match status" value="1"/>
</dbReference>
<keyword evidence="1" id="KW-0677">Repeat</keyword>
<dbReference type="InterPro" id="IPR031325">
    <property type="entry name" value="RHS_repeat"/>
</dbReference>
<dbReference type="InterPro" id="IPR045351">
    <property type="entry name" value="DUF6531"/>
</dbReference>
<dbReference type="Pfam" id="PF07591">
    <property type="entry name" value="PT-HINT"/>
    <property type="match status" value="1"/>
</dbReference>
<dbReference type="InterPro" id="IPR001791">
    <property type="entry name" value="Laminin_G"/>
</dbReference>
<dbReference type="SMART" id="SM00306">
    <property type="entry name" value="HintN"/>
    <property type="match status" value="1"/>
</dbReference>
<sequence>MRRFFSRAAAVRSAALVLLTSLPGLVPLAALPAYAQVAWGGEVVSVQASAVVPKQQRGSAGVLPSLTAAPAMVATSAVDPPVRGALPADGGAWPRTALKARSGSEAQLPGGARRAEQQDRAFAADTFPLIDDVYPDAGSLVGTTTPLLTVRARRVNQPEDPFSPLNHTYHICEKPEEDEEDSGSPSPTPPCWNSGALPDEGTWRVPAGRLEWGKQYEWWVRIVDSESKAVATSDKQLILLGARQPINSSHLGDRVEGEQEFSLVSGNYTTAMKDAQVQTAGPALTVERTYNSMDTRTSGIFGAGWSTAWDMNVVAERSGTTVTGLLVTYADGRRVRFAAKGDGGYQPPPGMKDTLEDADGGGWRLKDTALMSYVFNTAGRLLKIEDNRGRAQTLNYKPEGTFDTVSGTGGRALHLTWNGSRVATVSTDPVDGKALTWTYTYTGDNLTSVCAPAAAQNCTSYSYGDGSRYKGLVLDSEPVGYWRLGDAQHEPAANLGTDGGTGIYDNVTVGQPGALEGSTDTAAGFTKSTMMLPLSMLDRLRDQVSLEGWIKTTQPGVIFSADELVSGGAGATQPVLYVGMDGKLRGQLGLVDGEYTPITSTGPVNDDQWHHVALTVTSDKQKLYLDGQVVGELSGPLWNEIRQYAYVGSGYRANSWSSVPGGPRTSGAWPFQGSIDEFALYRKPLTDAEVQSHWSARTKISHKMSQATLPSGRIWANNTYHPATDRLLTHTDRHGGTWKLGDAQIDWSEYLYKIALTDPRGNGLSYAYDTLRNARLAYITDQIGAKTSYDYDTGGFKVKLTDPNGNVFQRWNDKRGNIIKGKSCRQARNCQYIYMSYYVNEDDEFDQRNDKLRTFRDPRSADETDNTYATTFEYNSHGESTKQTTPATPDFPNGRSTVVSYTEGSEPADGGGTVPAGMEKTRTDARGNTWSYAYTAAGDLAKQTDPLGLVTTLDYDEIGRLRSTTKVSESVPDGVTTSVAYDAAGRVAMVTGAAVENEITGVTHTARTTYAYDLDGNKLSEAITDLTGSDAERKTVYTYDDHGRVNATTDPEGGVTRQSWDTLGLKATSTDARGTVFVYGYSNRGELTTTTLKGWTGSPVDPQPAKDIVLESRSYDSGGRLVAQVDAMGRKTSYSYFGDDLLAMKIGDDVALNGAPETKDVVLEANTYDAAGHLVQQVTGGNKEVTTAFAYDAASRLSSQTLDPSGLNRKTSFTYDANDNVIKSMLAGAGATRTETKEFAYNKLNKPTRQSIENGDRDVVSTTTYDDRGLPVAITDPRGNADGATAADYTTTMRYDILDRLVETKAPQVQVDKNGAATAARPSAVVGYDTVGNQTHERDAEGRVLSSTFDKAGRLTSITAPAYTPPGGNAITSTIQHAYDKAGQLIRTTEPRGYITSYEYDQLGRQVRITDPAPDGQTPGTRVSEYDMAGQQLFSVDATGARTGATYDDLGRQITATQIERKPSSVVYTTNMEYDEAGRLAKRIAPGGMAISYAYNAANETETITDPGTRVTMAHDLAGRLVKTTDALGNATIAEYDLAGRKTTVKDVDSAGTVLRTYSFGYDQAGNQTSTISPEGHLTKQTFDALGRVTSLIEPVSDSKSITTTFGYDAAGARTRLTDGRGNATWTSYNSLGLAETVTEPATTAHPDAADRTWTHLYDAAGNQTATIQPGGVRIDRTYDHLNRLTTENGSGGGAATAERTFAYDLAGRRTTAGDLTIDYNDRNLPLRVSRGAVQETAYSYDGLGNPTQRIDAAGTASFTYDTANRLKTVTDPVTNRTLTYGYDAVSRLKTITATSGTASTQTIDYDNLNRVTAQTLKNGSGTQLATISYGWDKDDNLTTKTTTGTAGAGTNTYAYDHAGRLTSWTAPGGAVTAYEWDAAGNRTKAGDKTFTYDERNRLTSGDGTEYTYTPRGTMATSNKAGSTTQYTFDAFDRLIADGDSLYAYDALDRVASRISGTAKQTFAYSGLGNDLAAISGGAQAKYSRDPFGALVGLQEGTAPAVATLSDLHGDLVATYTATGLVSSTSYDPFGETAAQTGDPTSLGYQGEYTDPDTGKVNMHARWYQPGTGTFTSRDTWTLEPNPSVQANRYTYANASPLTGTDPTGHTVLNDIDGGMGDRGDGSHCSMYGDCDEQWVPDVGFNPEFDEEEARRINVVHEGLGAGRNAPSSDFWADNSERGKRARRNFVAFYNPMDPNQDEDILWRQAKAASASNCVCLVDAVSVVGCEALYGAKACKAMKKAAKLIGDAKVYYDSCLNGDKSMDQYLAGACNGIAKRLGIGPSEWLELKKLQNAAQDKSGSWFFKLLSGVNEFIWGDAIACNNGSGAGCFLMIANLLPGGGAAKAIGKLAKYLPEVARALRSGAAACNSFRGETLVLMADGSHKAIKDIRPGDRVVATDPVSGQTVAKEVTDTIFGAGAKELVQISVRLENGSGTAETSIVATAGHPFWVPSLQEWVDATYLQPGTWLRTSAGTWVKVTSVKRWTAAQQVYNLTVADVHTYYVGVGGVSVLVHNAERIPSFVTEMLRRIKDGSLGQRTNPDGSLDFYRYREPDRHTGLGGDPRKNRWWDGAKIYGVEGNNSYRILEKDGKYMWVQNHNYKNLRSFCD</sequence>
<dbReference type="InterPro" id="IPR030934">
    <property type="entry name" value="Intein_C"/>
</dbReference>
<feature type="domain" description="Hint" evidence="4">
    <location>
        <begin position="2366"/>
        <end position="2471"/>
    </location>
</feature>
<feature type="region of interest" description="Disordered" evidence="2">
    <location>
        <begin position="175"/>
        <end position="199"/>
    </location>
</feature>
<gene>
    <name evidence="5" type="ORF">GCM10009733_098420</name>
</gene>
<dbReference type="Pfam" id="PF05593">
    <property type="entry name" value="RHS_repeat"/>
    <property type="match status" value="5"/>
</dbReference>
<dbReference type="InterPro" id="IPR036844">
    <property type="entry name" value="Hint_dom_sf"/>
</dbReference>
<protein>
    <submittedName>
        <fullName evidence="5">Uncharacterized protein</fullName>
    </submittedName>
</protein>
<organism evidence="5 6">
    <name type="scientific">Nonomuraea maheshkhaliensis</name>
    <dbReference type="NCBI Taxonomy" id="419590"/>
    <lineage>
        <taxon>Bacteria</taxon>
        <taxon>Bacillati</taxon>
        <taxon>Actinomycetota</taxon>
        <taxon>Actinomycetes</taxon>
        <taxon>Streptosporangiales</taxon>
        <taxon>Streptosporangiaceae</taxon>
        <taxon>Nonomuraea</taxon>
    </lineage>
</organism>
<dbReference type="CDD" id="cd00110">
    <property type="entry name" value="LamG"/>
    <property type="match status" value="1"/>
</dbReference>
<evidence type="ECO:0000259" key="4">
    <source>
        <dbReference type="SMART" id="SM00306"/>
    </source>
</evidence>
<dbReference type="Proteomes" id="UP001500064">
    <property type="component" value="Unassembled WGS sequence"/>
</dbReference>
<dbReference type="Pfam" id="PF13385">
    <property type="entry name" value="Laminin_G_3"/>
    <property type="match status" value="1"/>
</dbReference>
<dbReference type="PANTHER" id="PTHR32305:SF15">
    <property type="entry name" value="PROTEIN RHSA-RELATED"/>
    <property type="match status" value="1"/>
</dbReference>
<feature type="region of interest" description="Disordered" evidence="2">
    <location>
        <begin position="901"/>
        <end position="920"/>
    </location>
</feature>
<dbReference type="Gene3D" id="2.170.16.10">
    <property type="entry name" value="Hedgehog/Intein (Hint) domain"/>
    <property type="match status" value="1"/>
</dbReference>
<dbReference type="PROSITE" id="PS50818">
    <property type="entry name" value="INTEIN_C_TER"/>
    <property type="match status" value="1"/>
</dbReference>
<dbReference type="NCBIfam" id="TIGR03696">
    <property type="entry name" value="Rhs_assc_core"/>
    <property type="match status" value="1"/>
</dbReference>
<reference evidence="5 6" key="1">
    <citation type="journal article" date="2019" name="Int. J. Syst. Evol. Microbiol.">
        <title>The Global Catalogue of Microorganisms (GCM) 10K type strain sequencing project: providing services to taxonomists for standard genome sequencing and annotation.</title>
        <authorList>
            <consortium name="The Broad Institute Genomics Platform"/>
            <consortium name="The Broad Institute Genome Sequencing Center for Infectious Disease"/>
            <person name="Wu L."/>
            <person name="Ma J."/>
        </authorList>
    </citation>
    <scope>NUCLEOTIDE SEQUENCE [LARGE SCALE GENOMIC DNA]</scope>
    <source>
        <strain evidence="5 6">JCM 13929</strain>
    </source>
</reference>
<dbReference type="InterPro" id="IPR003587">
    <property type="entry name" value="Hint_dom_N"/>
</dbReference>
<name>A0ABN2HDD0_9ACTN</name>
<evidence type="ECO:0000256" key="1">
    <source>
        <dbReference type="ARBA" id="ARBA00022737"/>
    </source>
</evidence>
<dbReference type="InterPro" id="IPR006530">
    <property type="entry name" value="YD"/>
</dbReference>
<dbReference type="InterPro" id="IPR056823">
    <property type="entry name" value="TEN-like_YD-shell"/>
</dbReference>
<comment type="caution">
    <text evidence="5">The sequence shown here is derived from an EMBL/GenBank/DDBJ whole genome shotgun (WGS) entry which is preliminary data.</text>
</comment>
<keyword evidence="6" id="KW-1185">Reference proteome</keyword>
<dbReference type="EMBL" id="BAAAMU010000147">
    <property type="protein sequence ID" value="GAA1686055.1"/>
    <property type="molecule type" value="Genomic_DNA"/>
</dbReference>
<evidence type="ECO:0000313" key="5">
    <source>
        <dbReference type="EMBL" id="GAA1686055.1"/>
    </source>
</evidence>
<dbReference type="SUPFAM" id="SSF51294">
    <property type="entry name" value="Hedgehog/intein (Hint) domain"/>
    <property type="match status" value="1"/>
</dbReference>
<dbReference type="Pfam" id="PF25023">
    <property type="entry name" value="TEN_YD-shell"/>
    <property type="match status" value="1"/>
</dbReference>
<dbReference type="Gene3D" id="2.180.10.10">
    <property type="entry name" value="RHS repeat-associated core"/>
    <property type="match status" value="4"/>
</dbReference>
<feature type="domain" description="Laminin G" evidence="3">
    <location>
        <begin position="542"/>
        <end position="683"/>
    </location>
</feature>
<dbReference type="CDD" id="cd00081">
    <property type="entry name" value="Hint"/>
    <property type="match status" value="1"/>
</dbReference>
<evidence type="ECO:0000256" key="2">
    <source>
        <dbReference type="SAM" id="MobiDB-lite"/>
    </source>
</evidence>
<proteinExistence type="predicted"/>
<dbReference type="Gene3D" id="2.60.120.200">
    <property type="match status" value="1"/>
</dbReference>
<dbReference type="Pfam" id="PF20148">
    <property type="entry name" value="DUF6531"/>
    <property type="match status" value="1"/>
</dbReference>
<accession>A0ABN2HDD0</accession>
<evidence type="ECO:0000313" key="6">
    <source>
        <dbReference type="Proteomes" id="UP001500064"/>
    </source>
</evidence>
<dbReference type="SMART" id="SM00282">
    <property type="entry name" value="LamG"/>
    <property type="match status" value="1"/>
</dbReference>
<evidence type="ECO:0000259" key="3">
    <source>
        <dbReference type="SMART" id="SM00282"/>
    </source>
</evidence>